<reference evidence="3" key="3">
    <citation type="journal article" date="2000" name="Genome Res.">
        <title>RIKEN integrated sequence analysis (RISA) system--384-format sequencing pipeline with 384 multicapillary sequencer.</title>
        <authorList>
            <person name="Shibata K."/>
            <person name="Itoh M."/>
            <person name="Aizawa K."/>
            <person name="Nagaoka S."/>
            <person name="Sasaki N."/>
            <person name="Carninci P."/>
            <person name="Konno H."/>
            <person name="Akiyama J."/>
            <person name="Nishi K."/>
            <person name="Kitsunai T."/>
            <person name="Tashiro H."/>
            <person name="Itoh M."/>
            <person name="Sumi N."/>
            <person name="Ishii Y."/>
            <person name="Nakamura S."/>
            <person name="Hazama M."/>
            <person name="Nishine T."/>
            <person name="Harada A."/>
            <person name="Yamamoto R."/>
            <person name="Matsumoto H."/>
            <person name="Sakaguchi S."/>
            <person name="Ikegami T."/>
            <person name="Kashiwagi K."/>
            <person name="Fujiwake S."/>
            <person name="Inoue K."/>
            <person name="Togawa Y."/>
            <person name="Izawa M."/>
            <person name="Ohara E."/>
            <person name="Watahiki M."/>
            <person name="Yoneda Y."/>
            <person name="Ishikawa T."/>
            <person name="Ozawa K."/>
            <person name="Tanaka T."/>
            <person name="Matsuura S."/>
            <person name="Kawai J."/>
            <person name="Okazaki Y."/>
            <person name="Muramatsu M."/>
            <person name="Inoue Y."/>
            <person name="Kira A."/>
            <person name="Hayashizaki Y."/>
        </authorList>
    </citation>
    <scope>NUCLEOTIDE SEQUENCE</scope>
    <source>
        <strain evidence="3">C57BL/6J</strain>
        <tissue evidence="3">Testis</tissue>
    </source>
</reference>
<dbReference type="Pfam" id="PF08385">
    <property type="entry name" value="DHC_N1"/>
    <property type="match status" value="1"/>
</dbReference>
<reference evidence="3" key="1">
    <citation type="journal article" date="1999" name="Methods Enzymol.">
        <title>High-efficiency full-length cDNA cloning.</title>
        <authorList>
            <person name="Carninci P."/>
            <person name="Hayashizaki Y."/>
        </authorList>
    </citation>
    <scope>NUCLEOTIDE SEQUENCE</scope>
    <source>
        <strain evidence="3">C57BL/6J</strain>
        <tissue evidence="3">Testis</tissue>
    </source>
</reference>
<dbReference type="GO" id="GO:0030286">
    <property type="term" value="C:dynein complex"/>
    <property type="evidence" value="ECO:0007669"/>
    <property type="project" value="InterPro"/>
</dbReference>
<evidence type="ECO:0000256" key="1">
    <source>
        <dbReference type="SAM" id="MobiDB-lite"/>
    </source>
</evidence>
<sequence>MESEEGNAEPPPPSEEAPPPVVEEAPPPLPPEDTAPPPPEEQAPPPEGDAAPPPTGDAFQLTVEGEAPHPEDPKLLSEQGPATSVTDYRSLIPSDEEVTLPEDEESGQARVRARHTPRPAQSVLSDGISQSSRRPSKFRRSMTGIPNLQETLKEKQARFREARENRKMKIGPSHKYIFEVLGEKLGLDLVTVEELILDCPSLDPFTSFFEKGGCKTLKFLYQEGEVPGFECGRTITGVPKGGKMMRIYVDNAAPDKLKGLCLFFVRCRNDVAINSKTIHEDVLFSFLDASKGLLEGIKHMLKSIFLPAILATSNWGALNQSKQGESEKHIFIETIHRYLASLDDATISIEGTVMLKKVDNIDFSKLHTFEEVTAAASSSEMVHQLEEVLMVWYKQIEQVLIESEQMRKEADDSGPLTELEHWKRMSAKFNFIIEQIKGSNCKAVINVLNVAHSKLLKNWRDLDARITDSANESKDNVRYLYTLEKVCQPLYNYDLVSMAHGIQNLINAIRMIHSVSRYYNTSERMTSLFIKVTNQMVTACKAYITDGGTNHVWDQETPAVLKKIQVCKSVSFFIKQSSQLAAQSCSLCSFMKPCSLGSRHGVVWEYKRGLS</sequence>
<proteinExistence type="evidence at transcript level"/>
<name>Q3TTQ1_MOUSE</name>
<dbReference type="InterPro" id="IPR026983">
    <property type="entry name" value="DHC"/>
</dbReference>
<dbReference type="PANTHER" id="PTHR46532:SF11">
    <property type="entry name" value="DYNEIN AXONEMAL HEAVY CHAIN 12"/>
    <property type="match status" value="1"/>
</dbReference>
<dbReference type="InterPro" id="IPR013594">
    <property type="entry name" value="Dynein_heavy_tail"/>
</dbReference>
<feature type="compositionally biased region" description="Basic and acidic residues" evidence="1">
    <location>
        <begin position="66"/>
        <end position="75"/>
    </location>
</feature>
<reference evidence="3" key="2">
    <citation type="journal article" date="2000" name="Genome Res.">
        <title>Normalization and subtraction of cap-trapper-selected cDNAs to prepare full-length cDNA libraries for rapid discovery of new genes.</title>
        <authorList>
            <person name="Carninci P."/>
            <person name="Shibata Y."/>
            <person name="Hayatsu N."/>
            <person name="Sugahara Y."/>
            <person name="Shibata K."/>
            <person name="Itoh M."/>
            <person name="Konno H."/>
            <person name="Okazaki Y."/>
            <person name="Muramatsu M."/>
            <person name="Hayashizaki Y."/>
        </authorList>
    </citation>
    <scope>NUCLEOTIDE SEQUENCE</scope>
    <source>
        <strain evidence="3">C57BL/6J</strain>
        <tissue evidence="3">Testis</tissue>
    </source>
</reference>
<evidence type="ECO:0000313" key="4">
    <source>
        <dbReference type="MGI" id="MGI:107714"/>
    </source>
</evidence>
<evidence type="ECO:0000313" key="3">
    <source>
        <dbReference type="EMBL" id="BAE36274.1"/>
    </source>
</evidence>
<dbReference type="GO" id="GO:0045505">
    <property type="term" value="F:dynein intermediate chain binding"/>
    <property type="evidence" value="ECO:0007669"/>
    <property type="project" value="InterPro"/>
</dbReference>
<accession>Q3TTQ1</accession>
<dbReference type="AlphaFoldDB" id="Q3TTQ1"/>
<reference evidence="3" key="4">
    <citation type="journal article" date="2001" name="Nature">
        <title>Functional annotation of a full-length mouse cDNA collection.</title>
        <authorList>
            <consortium name="The RIKEN Genome Exploration Research Group Phase II Team and the FANTOM Consortium"/>
        </authorList>
    </citation>
    <scope>NUCLEOTIDE SEQUENCE</scope>
    <source>
        <strain evidence="3">C57BL/6J</strain>
        <tissue evidence="3">Testis</tissue>
    </source>
</reference>
<evidence type="ECO:0000259" key="2">
    <source>
        <dbReference type="Pfam" id="PF08385"/>
    </source>
</evidence>
<dbReference type="MGI" id="MGI:107714">
    <property type="gene designation" value="Dnah8"/>
</dbReference>
<dbReference type="EMBL" id="AK161258">
    <property type="protein sequence ID" value="BAE36274.1"/>
    <property type="molecule type" value="mRNA"/>
</dbReference>
<gene>
    <name evidence="4" type="primary">Dnah8</name>
    <name evidence="4" type="synonym">Dnahc8</name>
</gene>
<dbReference type="AGR" id="MGI:107714"/>
<dbReference type="GO" id="GO:0051959">
    <property type="term" value="F:dynein light intermediate chain binding"/>
    <property type="evidence" value="ECO:0007669"/>
    <property type="project" value="InterPro"/>
</dbReference>
<reference evidence="3" key="6">
    <citation type="submission" date="2004-04" db="EMBL/GenBank/DDBJ databases">
        <authorList>
            <person name="Arakawa T."/>
            <person name="Carninci P."/>
            <person name="Fukuda S."/>
            <person name="Hashizume W."/>
            <person name="Hayashida K."/>
            <person name="Hori F."/>
            <person name="Iida J."/>
            <person name="Imamura K."/>
            <person name="Imotani K."/>
            <person name="Itoh M."/>
            <person name="Kanagawa S."/>
            <person name="Kawai J."/>
            <person name="Kojima M."/>
            <person name="Konno H."/>
            <person name="Murata M."/>
            <person name="Nakamura M."/>
            <person name="Ninomiya N."/>
            <person name="Nishiyori H."/>
            <person name="Nomura K."/>
            <person name="Ohno M."/>
            <person name="Sakazume N."/>
            <person name="Sano H."/>
            <person name="Sasaki D."/>
            <person name="Shibata K."/>
            <person name="Shiraki T."/>
            <person name="Tagami M."/>
            <person name="Tagami Y."/>
            <person name="Waki K."/>
            <person name="Watahiki A."/>
            <person name="Muramatsu M."/>
            <person name="Hayashizaki Y."/>
        </authorList>
    </citation>
    <scope>NUCLEOTIDE SEQUENCE</scope>
    <source>
        <strain evidence="3">C57BL/6J</strain>
        <tissue evidence="3">Testis</tissue>
    </source>
</reference>
<dbReference type="GO" id="GO:0007018">
    <property type="term" value="P:microtubule-based movement"/>
    <property type="evidence" value="ECO:0007669"/>
    <property type="project" value="InterPro"/>
</dbReference>
<organism evidence="3">
    <name type="scientific">Mus musculus</name>
    <name type="common">Mouse</name>
    <dbReference type="NCBI Taxonomy" id="10090"/>
    <lineage>
        <taxon>Eukaryota</taxon>
        <taxon>Metazoa</taxon>
        <taxon>Chordata</taxon>
        <taxon>Craniata</taxon>
        <taxon>Vertebrata</taxon>
        <taxon>Euteleostomi</taxon>
        <taxon>Mammalia</taxon>
        <taxon>Eutheria</taxon>
        <taxon>Euarchontoglires</taxon>
        <taxon>Glires</taxon>
        <taxon>Rodentia</taxon>
        <taxon>Myomorpha</taxon>
        <taxon>Muroidea</taxon>
        <taxon>Muridae</taxon>
        <taxon>Murinae</taxon>
        <taxon>Mus</taxon>
        <taxon>Mus</taxon>
    </lineage>
</organism>
<feature type="compositionally biased region" description="Polar residues" evidence="1">
    <location>
        <begin position="122"/>
        <end position="133"/>
    </location>
</feature>
<feature type="compositionally biased region" description="Pro residues" evidence="1">
    <location>
        <begin position="9"/>
        <end position="55"/>
    </location>
</feature>
<reference evidence="3" key="7">
    <citation type="journal article" date="2005" name="Science">
        <title>The Transcriptional Landscape of the Mammalian Genome.</title>
        <authorList>
            <consortium name="The FANTOM Consortium"/>
            <consortium name="Riken Genome Exploration Research Group and Genome Science Group (Genome Network Project Core Group)"/>
        </authorList>
    </citation>
    <scope>NUCLEOTIDE SEQUENCE</scope>
    <source>
        <strain evidence="3">C57BL/6J</strain>
        <tissue evidence="3">Testis</tissue>
    </source>
</reference>
<reference evidence="3" key="8">
    <citation type="journal article" date="2005" name="Science">
        <title>Antisense Transcription in the Mammalian Transcriptome.</title>
        <authorList>
            <consortium name="RIKEN Genome Exploration Research Group and Genome Science Group (Genome Network Project Core Group) and the FANTOM Consortium"/>
        </authorList>
    </citation>
    <scope>NUCLEOTIDE SEQUENCE</scope>
    <source>
        <strain evidence="3">C57BL/6J</strain>
        <tissue evidence="3">Testis</tissue>
    </source>
</reference>
<dbReference type="UCSC" id="uc008btz.1">
    <property type="organism name" value="mouse"/>
</dbReference>
<feature type="compositionally biased region" description="Acidic residues" evidence="1">
    <location>
        <begin position="94"/>
        <end position="106"/>
    </location>
</feature>
<reference evidence="3" key="5">
    <citation type="journal article" date="2002" name="Nature">
        <title>Analysis of the mouse transcriptome based on functional annotation of 60,770 full-length cDNAs.</title>
        <authorList>
            <consortium name="The FANTOM Consortium and the RIKEN Genome Exploration Research Group Phase I and II Team"/>
        </authorList>
    </citation>
    <scope>NUCLEOTIDE SEQUENCE</scope>
    <source>
        <strain evidence="3">C57BL/6J</strain>
        <tissue evidence="3">Testis</tissue>
    </source>
</reference>
<feature type="domain" description="Dynein heavy chain tail" evidence="2">
    <location>
        <begin position="382"/>
        <end position="570"/>
    </location>
</feature>
<protein>
    <recommendedName>
        <fullName evidence="2">Dynein heavy chain tail domain-containing protein</fullName>
    </recommendedName>
</protein>
<dbReference type="PANTHER" id="PTHR46532">
    <property type="entry name" value="MALE FERTILITY FACTOR KL5"/>
    <property type="match status" value="1"/>
</dbReference>
<feature type="region of interest" description="Disordered" evidence="1">
    <location>
        <begin position="1"/>
        <end position="145"/>
    </location>
</feature>